<dbReference type="Pfam" id="PF00264">
    <property type="entry name" value="Tyrosinase"/>
    <property type="match status" value="1"/>
</dbReference>
<dbReference type="PRINTS" id="PR00092">
    <property type="entry name" value="TYROSINASE"/>
</dbReference>
<keyword evidence="7" id="KW-1185">Reference proteome</keyword>
<feature type="signal peptide" evidence="3">
    <location>
        <begin position="1"/>
        <end position="20"/>
    </location>
</feature>
<evidence type="ECO:0000256" key="1">
    <source>
        <dbReference type="ARBA" id="ARBA00022723"/>
    </source>
</evidence>
<feature type="domain" description="Tyrosinase copper-binding" evidence="4">
    <location>
        <begin position="96"/>
        <end position="113"/>
    </location>
</feature>
<feature type="domain" description="Tyrosinase copper-binding" evidence="5">
    <location>
        <begin position="277"/>
        <end position="288"/>
    </location>
</feature>
<dbReference type="GO" id="GO:0046872">
    <property type="term" value="F:metal ion binding"/>
    <property type="evidence" value="ECO:0007669"/>
    <property type="project" value="UniProtKB-KW"/>
</dbReference>
<protein>
    <recommendedName>
        <fullName evidence="4 5">Tyrosinase copper-binding domain-containing protein</fullName>
    </recommendedName>
</protein>
<reference evidence="6" key="1">
    <citation type="submission" date="2022-11" db="EMBL/GenBank/DDBJ databases">
        <title>Chromosomal genome sequence assembly and mating type (MAT) locus characterization of the leprose asexual lichenized fungus Lepraria neglecta (Nyl.) Erichsen.</title>
        <authorList>
            <person name="Allen J.L."/>
            <person name="Pfeffer B."/>
        </authorList>
    </citation>
    <scope>NUCLEOTIDE SEQUENCE</scope>
    <source>
        <strain evidence="6">Allen 5258</strain>
    </source>
</reference>
<dbReference type="EMBL" id="JASNWA010000004">
    <property type="protein sequence ID" value="KAK3177153.1"/>
    <property type="molecule type" value="Genomic_DNA"/>
</dbReference>
<evidence type="ECO:0000313" key="6">
    <source>
        <dbReference type="EMBL" id="KAK3177153.1"/>
    </source>
</evidence>
<dbReference type="SUPFAM" id="SSF48056">
    <property type="entry name" value="Di-copper centre-containing domain"/>
    <property type="match status" value="1"/>
</dbReference>
<feature type="chain" id="PRO_5041903721" description="Tyrosinase copper-binding domain-containing protein" evidence="3">
    <location>
        <begin position="21"/>
        <end position="354"/>
    </location>
</feature>
<evidence type="ECO:0000256" key="3">
    <source>
        <dbReference type="SAM" id="SignalP"/>
    </source>
</evidence>
<dbReference type="AlphaFoldDB" id="A0AAD9ZEP6"/>
<comment type="caution">
    <text evidence="6">The sequence shown here is derived from an EMBL/GenBank/DDBJ whole genome shotgun (WGS) entry which is preliminary data.</text>
</comment>
<evidence type="ECO:0000256" key="2">
    <source>
        <dbReference type="ARBA" id="ARBA00023002"/>
    </source>
</evidence>
<evidence type="ECO:0000259" key="4">
    <source>
        <dbReference type="PROSITE" id="PS00497"/>
    </source>
</evidence>
<keyword evidence="1" id="KW-0479">Metal-binding</keyword>
<dbReference type="InterPro" id="IPR002227">
    <property type="entry name" value="Tyrosinase_Cu-bd"/>
</dbReference>
<dbReference type="Proteomes" id="UP001276659">
    <property type="component" value="Unassembled WGS sequence"/>
</dbReference>
<dbReference type="InterPro" id="IPR050316">
    <property type="entry name" value="Tyrosinase/Hemocyanin"/>
</dbReference>
<dbReference type="GO" id="GO:0016491">
    <property type="term" value="F:oxidoreductase activity"/>
    <property type="evidence" value="ECO:0007669"/>
    <property type="project" value="UniProtKB-KW"/>
</dbReference>
<keyword evidence="3" id="KW-0732">Signal</keyword>
<dbReference type="PROSITE" id="PS00498">
    <property type="entry name" value="TYROSINASE_2"/>
    <property type="match status" value="1"/>
</dbReference>
<proteinExistence type="predicted"/>
<organism evidence="6 7">
    <name type="scientific">Lepraria neglecta</name>
    <dbReference type="NCBI Taxonomy" id="209136"/>
    <lineage>
        <taxon>Eukaryota</taxon>
        <taxon>Fungi</taxon>
        <taxon>Dikarya</taxon>
        <taxon>Ascomycota</taxon>
        <taxon>Pezizomycotina</taxon>
        <taxon>Lecanoromycetes</taxon>
        <taxon>OSLEUM clade</taxon>
        <taxon>Lecanoromycetidae</taxon>
        <taxon>Lecanorales</taxon>
        <taxon>Lecanorineae</taxon>
        <taxon>Stereocaulaceae</taxon>
        <taxon>Lepraria</taxon>
    </lineage>
</organism>
<evidence type="ECO:0000313" key="7">
    <source>
        <dbReference type="Proteomes" id="UP001276659"/>
    </source>
</evidence>
<dbReference type="PANTHER" id="PTHR11474">
    <property type="entry name" value="TYROSINASE FAMILY MEMBER"/>
    <property type="match status" value="1"/>
</dbReference>
<dbReference type="PANTHER" id="PTHR11474:SF125">
    <property type="entry name" value="N-ACETYL-6-HYDROXYTRYPTOPHAN OXIDASE IVOB-RELATED"/>
    <property type="match status" value="1"/>
</dbReference>
<dbReference type="InterPro" id="IPR008922">
    <property type="entry name" value="Di-copper_centre_dom_sf"/>
</dbReference>
<gene>
    <name evidence="6" type="ORF">OEA41_008481</name>
</gene>
<dbReference type="Gene3D" id="1.10.1280.10">
    <property type="entry name" value="Di-copper center containing domain from catechol oxidase"/>
    <property type="match status" value="1"/>
</dbReference>
<evidence type="ECO:0000259" key="5">
    <source>
        <dbReference type="PROSITE" id="PS00498"/>
    </source>
</evidence>
<name>A0AAD9ZEP6_9LECA</name>
<sequence>MKLNLFCICLLSAVGNVIDAVPAKNNTQADASRQITRWQKQYSQGSLSRQSRIDYIDAVQCLQQKPAVSSLSDVPGARSHFDDFSATHIIQTPHVHFSGLFFYFHRYLVWLYERALQEECGYKGTQPYWDWTLSWEDPRKSTVFDGSPTSMGSNGRSIPHGPNNISAFGLSLEIAPATGGGCIYQGPFVNYTVNLGPVAFAPIDGDGGLDYNPRCLGRDLSLVWSNQTKPTDVVRTISSCADLGCFDTVLEAIEGIHAGGHFTIGSLNDDAYASAGDPAFWLHHSQIDRIWTIWQSLDAANRTNQVYGTSTAFNNPPSPNVTLDTSINFGVLAPQQPVSNLVSSIDGPFCYKYI</sequence>
<keyword evidence="2" id="KW-0560">Oxidoreductase</keyword>
<accession>A0AAD9ZEP6</accession>
<dbReference type="PROSITE" id="PS00497">
    <property type="entry name" value="TYROSINASE_1"/>
    <property type="match status" value="1"/>
</dbReference>